<organism evidence="1 2">
    <name type="scientific">Chryseobacterium arthrosphaerae</name>
    <dbReference type="NCBI Taxonomy" id="651561"/>
    <lineage>
        <taxon>Bacteria</taxon>
        <taxon>Pseudomonadati</taxon>
        <taxon>Bacteroidota</taxon>
        <taxon>Flavobacteriia</taxon>
        <taxon>Flavobacteriales</taxon>
        <taxon>Weeksellaceae</taxon>
        <taxon>Chryseobacterium group</taxon>
        <taxon>Chryseobacterium</taxon>
    </lineage>
</organism>
<evidence type="ECO:0000313" key="1">
    <source>
        <dbReference type="EMBL" id="RTZ46695.1"/>
    </source>
</evidence>
<protein>
    <submittedName>
        <fullName evidence="1">Uncharacterized protein</fullName>
    </submittedName>
</protein>
<dbReference type="Proteomes" id="UP000276953">
    <property type="component" value="Unassembled WGS sequence"/>
</dbReference>
<comment type="caution">
    <text evidence="1">The sequence shown here is derived from an EMBL/GenBank/DDBJ whole genome shotgun (WGS) entry which is preliminary data.</text>
</comment>
<sequence length="86" mass="10044">MKVVFVSDDLKEIDINIPAAEFETVPVVGDWVNIESYIDEMQWQEIEKYLYSVNKLAFGLINGRTWTREANENILYVHLTFSSLDE</sequence>
<name>A0A432DUE1_9FLAO</name>
<dbReference type="EMBL" id="RYFC01000003">
    <property type="protein sequence ID" value="RTZ46695.1"/>
    <property type="molecule type" value="Genomic_DNA"/>
</dbReference>
<proteinExistence type="predicted"/>
<evidence type="ECO:0000313" key="2">
    <source>
        <dbReference type="Proteomes" id="UP000276953"/>
    </source>
</evidence>
<gene>
    <name evidence="1" type="ORF">EJ377_22205</name>
</gene>
<accession>A0A432DUE1</accession>
<dbReference type="AlphaFoldDB" id="A0A432DUE1"/>
<reference evidence="1 2" key="1">
    <citation type="submission" date="2018-12" db="EMBL/GenBank/DDBJ databases">
        <title>Draft Genome Sequence of Chryseobacterium arthrosphaerae strain ED882-96 Isolated from the Blood of a Patient with Liver Cirrhosis in Taiwan.</title>
        <authorList>
            <person name="Lin J.-N."/>
            <person name="Lai C.-H."/>
            <person name="Yang C.-H."/>
            <person name="Huang Y.-H."/>
        </authorList>
    </citation>
    <scope>NUCLEOTIDE SEQUENCE [LARGE SCALE GENOMIC DNA]</scope>
    <source>
        <strain evidence="1 2">ED882-96</strain>
    </source>
</reference>